<dbReference type="Proteomes" id="UP001652582">
    <property type="component" value="Chromosome 4"/>
</dbReference>
<name>A0A6J1P8U1_BICAN</name>
<dbReference type="Gene3D" id="3.15.10.30">
    <property type="entry name" value="Haemolymph juvenile hormone binding protein"/>
    <property type="match status" value="1"/>
</dbReference>
<dbReference type="OrthoDB" id="7339216at2759"/>
<sequence length="176" mass="19733">MNKDIFHFDTTVIPGLLYLVGHIRDLHCVGLSALYINYVHYNILMGRLDFDIVMPRVKMTAGQWATSGRYGDSGGTADASGSLEIRDLRLVCDTLLTIVPGWPVTIHNINPDLTLGEIRADFQVGWKCLGCETESDISERVNNGLNVVLPGMMDTYKNEINTMLGEAIRWAVNRFW</sequence>
<evidence type="ECO:0000313" key="2">
    <source>
        <dbReference type="RefSeq" id="XP_023954245.2"/>
    </source>
</evidence>
<reference evidence="2" key="1">
    <citation type="submission" date="2025-08" db="UniProtKB">
        <authorList>
            <consortium name="RefSeq"/>
        </authorList>
    </citation>
    <scope>IDENTIFICATION</scope>
</reference>
<proteinExistence type="predicted"/>
<keyword evidence="1" id="KW-1185">Reference proteome</keyword>
<evidence type="ECO:0000313" key="1">
    <source>
        <dbReference type="Proteomes" id="UP001652582"/>
    </source>
</evidence>
<gene>
    <name evidence="2" type="primary">LOC112057886</name>
</gene>
<accession>A0A6J1P8U1</accession>
<dbReference type="KEGG" id="bany:112057886"/>
<dbReference type="RefSeq" id="XP_023954245.2">
    <property type="nucleotide sequence ID" value="XM_024098477.2"/>
</dbReference>
<dbReference type="GeneID" id="112057886"/>
<dbReference type="InterPro" id="IPR038606">
    <property type="entry name" value="To_sf"/>
</dbReference>
<dbReference type="AlphaFoldDB" id="A0A6J1P8U1"/>
<organism evidence="1 2">
    <name type="scientific">Bicyclus anynana</name>
    <name type="common">Squinting bush brown butterfly</name>
    <dbReference type="NCBI Taxonomy" id="110368"/>
    <lineage>
        <taxon>Eukaryota</taxon>
        <taxon>Metazoa</taxon>
        <taxon>Ecdysozoa</taxon>
        <taxon>Arthropoda</taxon>
        <taxon>Hexapoda</taxon>
        <taxon>Insecta</taxon>
        <taxon>Pterygota</taxon>
        <taxon>Neoptera</taxon>
        <taxon>Endopterygota</taxon>
        <taxon>Lepidoptera</taxon>
        <taxon>Glossata</taxon>
        <taxon>Ditrysia</taxon>
        <taxon>Papilionoidea</taxon>
        <taxon>Nymphalidae</taxon>
        <taxon>Satyrinae</taxon>
        <taxon>Satyrini</taxon>
        <taxon>Mycalesina</taxon>
        <taxon>Bicyclus</taxon>
    </lineage>
</organism>
<protein>
    <submittedName>
        <fullName evidence="2">Uncharacterized protein LOC112057886</fullName>
    </submittedName>
</protein>